<evidence type="ECO:0000313" key="2">
    <source>
        <dbReference type="Proteomes" id="UP000693970"/>
    </source>
</evidence>
<keyword evidence="2" id="KW-1185">Reference proteome</keyword>
<dbReference type="AlphaFoldDB" id="A0A9K3PTK3"/>
<gene>
    <name evidence="1" type="ORF">IV203_015552</name>
</gene>
<accession>A0A9K3PTK3</accession>
<dbReference type="EMBL" id="JAGRRH010000014">
    <property type="protein sequence ID" value="KAG7358963.1"/>
    <property type="molecule type" value="Genomic_DNA"/>
</dbReference>
<protein>
    <submittedName>
        <fullName evidence="1">PQQ-like domain containing protein</fullName>
    </submittedName>
</protein>
<sequence>MSLGEDVLSSPILWENLLWVVTSSSQDDEQNQNIWVLDSTKNTTDCVQSRISLPVRVAADPLLWSRAGTKRTHGSTAAAILIYSSSDWDAGLILVDLERKCLMFSNDGSSGMFFAGEIGPVHNAMAIDSQTGAVIISDSLGSVHKVNLETLTISSKKIANCALSSPFLVTDSCTIIIGGYDGRVRCLSNDLDSMCWSIDAFSTVCARPLVLMKSENVVVCTTAGDVSVLNIFTGKEQWRYRLPIGGEIWSDPIEIPLNSLAAIGTPRRVCFGARDSRLHLLNVPTSTSAKHEVC</sequence>
<organism evidence="1 2">
    <name type="scientific">Nitzschia inconspicua</name>
    <dbReference type="NCBI Taxonomy" id="303405"/>
    <lineage>
        <taxon>Eukaryota</taxon>
        <taxon>Sar</taxon>
        <taxon>Stramenopiles</taxon>
        <taxon>Ochrophyta</taxon>
        <taxon>Bacillariophyta</taxon>
        <taxon>Bacillariophyceae</taxon>
        <taxon>Bacillariophycidae</taxon>
        <taxon>Bacillariales</taxon>
        <taxon>Bacillariaceae</taxon>
        <taxon>Nitzschia</taxon>
    </lineage>
</organism>
<dbReference type="OrthoDB" id="54783at2759"/>
<reference evidence="1" key="2">
    <citation type="submission" date="2021-04" db="EMBL/GenBank/DDBJ databases">
        <authorList>
            <person name="Podell S."/>
        </authorList>
    </citation>
    <scope>NUCLEOTIDE SEQUENCE</scope>
    <source>
        <strain evidence="1">Hildebrandi</strain>
    </source>
</reference>
<proteinExistence type="predicted"/>
<dbReference type="Proteomes" id="UP000693970">
    <property type="component" value="Unassembled WGS sequence"/>
</dbReference>
<evidence type="ECO:0000313" key="1">
    <source>
        <dbReference type="EMBL" id="KAG7358963.1"/>
    </source>
</evidence>
<name>A0A9K3PTK3_9STRA</name>
<reference evidence="1" key="1">
    <citation type="journal article" date="2021" name="Sci. Rep.">
        <title>Diploid genomic architecture of Nitzschia inconspicua, an elite biomass production diatom.</title>
        <authorList>
            <person name="Oliver A."/>
            <person name="Podell S."/>
            <person name="Pinowska A."/>
            <person name="Traller J.C."/>
            <person name="Smith S.R."/>
            <person name="McClure R."/>
            <person name="Beliaev A."/>
            <person name="Bohutskyi P."/>
            <person name="Hill E.A."/>
            <person name="Rabines A."/>
            <person name="Zheng H."/>
            <person name="Allen L.Z."/>
            <person name="Kuo A."/>
            <person name="Grigoriev I.V."/>
            <person name="Allen A.E."/>
            <person name="Hazlebeck D."/>
            <person name="Allen E.E."/>
        </authorList>
    </citation>
    <scope>NUCLEOTIDE SEQUENCE</scope>
    <source>
        <strain evidence="1">Hildebrandi</strain>
    </source>
</reference>
<comment type="caution">
    <text evidence="1">The sequence shown here is derived from an EMBL/GenBank/DDBJ whole genome shotgun (WGS) entry which is preliminary data.</text>
</comment>